<name>A0A9Q1BLJ3_HOLLE</name>
<dbReference type="GO" id="GO:0005886">
    <property type="term" value="C:plasma membrane"/>
    <property type="evidence" value="ECO:0007669"/>
    <property type="project" value="TreeGrafter"/>
</dbReference>
<evidence type="ECO:0000256" key="6">
    <source>
        <dbReference type="ARBA" id="ARBA00023170"/>
    </source>
</evidence>
<comment type="caution">
    <text evidence="11">The sequence shown here is derived from an EMBL/GenBank/DDBJ whole genome shotgun (WGS) entry which is preliminary data.</text>
</comment>
<dbReference type="PROSITE" id="PS00237">
    <property type="entry name" value="G_PROTEIN_RECEP_F1_1"/>
    <property type="match status" value="1"/>
</dbReference>
<accession>A0A9Q1BLJ3</accession>
<feature type="domain" description="G-protein coupled receptors family 1 profile" evidence="10">
    <location>
        <begin position="49"/>
        <end position="324"/>
    </location>
</feature>
<comment type="similarity">
    <text evidence="8">Belongs to the G-protein coupled receptor 1 family.</text>
</comment>
<feature type="transmembrane region" description="Helical" evidence="9">
    <location>
        <begin position="260"/>
        <end position="287"/>
    </location>
</feature>
<feature type="transmembrane region" description="Helical" evidence="9">
    <location>
        <begin position="33"/>
        <end position="57"/>
    </location>
</feature>
<dbReference type="PROSITE" id="PS50262">
    <property type="entry name" value="G_PROTEIN_RECEP_F1_2"/>
    <property type="match status" value="1"/>
</dbReference>
<keyword evidence="7 8" id="KW-0807">Transducer</keyword>
<keyword evidence="2 8" id="KW-0812">Transmembrane</keyword>
<keyword evidence="12" id="KW-1185">Reference proteome</keyword>
<dbReference type="PRINTS" id="PR00237">
    <property type="entry name" value="GPCRRHODOPSN"/>
</dbReference>
<keyword evidence="6 8" id="KW-0675">Receptor</keyword>
<evidence type="ECO:0000259" key="10">
    <source>
        <dbReference type="PROSITE" id="PS50262"/>
    </source>
</evidence>
<dbReference type="Proteomes" id="UP001152320">
    <property type="component" value="Chromosome 15"/>
</dbReference>
<dbReference type="PANTHER" id="PTHR24243:SF208">
    <property type="entry name" value="PYROKININ-1 RECEPTOR"/>
    <property type="match status" value="1"/>
</dbReference>
<feature type="transmembrane region" description="Helical" evidence="9">
    <location>
        <begin position="69"/>
        <end position="91"/>
    </location>
</feature>
<proteinExistence type="inferred from homology"/>
<evidence type="ECO:0000256" key="8">
    <source>
        <dbReference type="RuleBase" id="RU000688"/>
    </source>
</evidence>
<evidence type="ECO:0000256" key="3">
    <source>
        <dbReference type="ARBA" id="ARBA00022989"/>
    </source>
</evidence>
<reference evidence="11" key="1">
    <citation type="submission" date="2021-10" db="EMBL/GenBank/DDBJ databases">
        <title>Tropical sea cucumber genome reveals ecological adaptation and Cuvierian tubules defense mechanism.</title>
        <authorList>
            <person name="Chen T."/>
        </authorList>
    </citation>
    <scope>NUCLEOTIDE SEQUENCE</scope>
    <source>
        <strain evidence="11">Nanhai2018</strain>
        <tissue evidence="11">Muscle</tissue>
    </source>
</reference>
<keyword evidence="5 9" id="KW-0472">Membrane</keyword>
<dbReference type="PANTHER" id="PTHR24243">
    <property type="entry name" value="G-PROTEIN COUPLED RECEPTOR"/>
    <property type="match status" value="1"/>
</dbReference>
<dbReference type="AlphaFoldDB" id="A0A9Q1BLJ3"/>
<feature type="transmembrane region" description="Helical" evidence="9">
    <location>
        <begin position="299"/>
        <end position="323"/>
    </location>
</feature>
<gene>
    <name evidence="11" type="ORF">HOLleu_31114</name>
</gene>
<dbReference type="SUPFAM" id="SSF81321">
    <property type="entry name" value="Family A G protein-coupled receptor-like"/>
    <property type="match status" value="1"/>
</dbReference>
<dbReference type="GO" id="GO:0004930">
    <property type="term" value="F:G protein-coupled receptor activity"/>
    <property type="evidence" value="ECO:0007669"/>
    <property type="project" value="UniProtKB-KW"/>
</dbReference>
<dbReference type="Pfam" id="PF00001">
    <property type="entry name" value="7tm_1"/>
    <property type="match status" value="1"/>
</dbReference>
<feature type="transmembrane region" description="Helical" evidence="9">
    <location>
        <begin position="219"/>
        <end position="240"/>
    </location>
</feature>
<sequence length="364" mass="41310">MTANTSDSVCFDVTFLTDEQISQNFLYKPAEEIIFKFVLPAIILTGFLGNMFFLFVVCSLPRTRTVTNIYLCNLSIADILFLFFGAGEKFLRVFLSPVSADRFFFQQSGCIIIIFMINFSSIASLLLVTLVTVERYYAISRPVQHRLIAGRSRTVKFIAGAWATSFIISTTIVPSHSVFSTFCFLWPDKEHYDAFPTQIGICNHVAPWLSDYSNGVQTIPFFVALLLNLYMYVAIIRSLYRRVDPHTNSVSASTARMRLVVAWMVIINGIVFFCCNALFNLISAMFMVSSLASDTQTVIYWYNTISPFHVLLLYINSMINPFIYGATNQRLRKAFFLTMRCSVKETSMTEGTDTKLSGTKQLPR</sequence>
<dbReference type="EMBL" id="JAIZAY010000015">
    <property type="protein sequence ID" value="KAJ8028779.1"/>
    <property type="molecule type" value="Genomic_DNA"/>
</dbReference>
<dbReference type="InterPro" id="IPR017452">
    <property type="entry name" value="GPCR_Rhodpsn_7TM"/>
</dbReference>
<evidence type="ECO:0000313" key="11">
    <source>
        <dbReference type="EMBL" id="KAJ8028779.1"/>
    </source>
</evidence>
<evidence type="ECO:0000256" key="5">
    <source>
        <dbReference type="ARBA" id="ARBA00023136"/>
    </source>
</evidence>
<protein>
    <submittedName>
        <fullName evidence="11">Substance-K receptor</fullName>
    </submittedName>
</protein>
<organism evidence="11 12">
    <name type="scientific">Holothuria leucospilota</name>
    <name type="common">Black long sea cucumber</name>
    <name type="synonym">Mertensiothuria leucospilota</name>
    <dbReference type="NCBI Taxonomy" id="206669"/>
    <lineage>
        <taxon>Eukaryota</taxon>
        <taxon>Metazoa</taxon>
        <taxon>Echinodermata</taxon>
        <taxon>Eleutherozoa</taxon>
        <taxon>Echinozoa</taxon>
        <taxon>Holothuroidea</taxon>
        <taxon>Aspidochirotacea</taxon>
        <taxon>Aspidochirotida</taxon>
        <taxon>Holothuriidae</taxon>
        <taxon>Holothuria</taxon>
    </lineage>
</organism>
<evidence type="ECO:0000256" key="2">
    <source>
        <dbReference type="ARBA" id="ARBA00022692"/>
    </source>
</evidence>
<evidence type="ECO:0000313" key="12">
    <source>
        <dbReference type="Proteomes" id="UP001152320"/>
    </source>
</evidence>
<dbReference type="OrthoDB" id="10036964at2759"/>
<keyword evidence="4 8" id="KW-0297">G-protein coupled receptor</keyword>
<evidence type="ECO:0000256" key="9">
    <source>
        <dbReference type="SAM" id="Phobius"/>
    </source>
</evidence>
<keyword evidence="3 9" id="KW-1133">Transmembrane helix</keyword>
<feature type="transmembrane region" description="Helical" evidence="9">
    <location>
        <begin position="154"/>
        <end position="173"/>
    </location>
</feature>
<evidence type="ECO:0000256" key="4">
    <source>
        <dbReference type="ARBA" id="ARBA00023040"/>
    </source>
</evidence>
<dbReference type="Gene3D" id="1.20.1070.10">
    <property type="entry name" value="Rhodopsin 7-helix transmembrane proteins"/>
    <property type="match status" value="1"/>
</dbReference>
<evidence type="ECO:0000256" key="7">
    <source>
        <dbReference type="ARBA" id="ARBA00023224"/>
    </source>
</evidence>
<dbReference type="InterPro" id="IPR000276">
    <property type="entry name" value="GPCR_Rhodpsn"/>
</dbReference>
<feature type="transmembrane region" description="Helical" evidence="9">
    <location>
        <begin position="111"/>
        <end position="133"/>
    </location>
</feature>
<evidence type="ECO:0000256" key="1">
    <source>
        <dbReference type="ARBA" id="ARBA00004141"/>
    </source>
</evidence>
<comment type="subcellular location">
    <subcellularLocation>
        <location evidence="1">Membrane</location>
        <topology evidence="1">Multi-pass membrane protein</topology>
    </subcellularLocation>
</comment>